<gene>
    <name evidence="9" type="ORF">SIID45300_02456</name>
</gene>
<keyword evidence="7" id="KW-1133">Transmembrane helix</keyword>
<dbReference type="SUPFAM" id="SSF54862">
    <property type="entry name" value="4Fe-4S ferredoxins"/>
    <property type="match status" value="1"/>
</dbReference>
<keyword evidence="5" id="KW-0408">Iron</keyword>
<keyword evidence="7" id="KW-0472">Membrane</keyword>
<keyword evidence="2" id="KW-0004">4Fe-4S</keyword>
<keyword evidence="10" id="KW-1185">Reference proteome</keyword>
<dbReference type="PROSITE" id="PS51379">
    <property type="entry name" value="4FE4S_FER_2"/>
    <property type="match status" value="2"/>
</dbReference>
<dbReference type="InterPro" id="IPR017900">
    <property type="entry name" value="4Fe4S_Fe_S_CS"/>
</dbReference>
<feature type="transmembrane region" description="Helical" evidence="7">
    <location>
        <begin position="144"/>
        <end position="162"/>
    </location>
</feature>
<keyword evidence="7" id="KW-0812">Transmembrane</keyword>
<evidence type="ECO:0000256" key="2">
    <source>
        <dbReference type="ARBA" id="ARBA00022485"/>
    </source>
</evidence>
<dbReference type="InterPro" id="IPR017896">
    <property type="entry name" value="4Fe4S_Fe-S-bd"/>
</dbReference>
<dbReference type="PANTHER" id="PTHR30176">
    <property type="entry name" value="FERREDOXIN-TYPE PROTEIN NAPH"/>
    <property type="match status" value="1"/>
</dbReference>
<feature type="domain" description="4Fe-4S ferredoxin-type" evidence="8">
    <location>
        <begin position="273"/>
        <end position="304"/>
    </location>
</feature>
<evidence type="ECO:0000256" key="7">
    <source>
        <dbReference type="SAM" id="Phobius"/>
    </source>
</evidence>
<dbReference type="Proteomes" id="UP001628193">
    <property type="component" value="Unassembled WGS sequence"/>
</dbReference>
<organism evidence="9 10">
    <name type="scientific">Candidatus Magnetaquiglobus chichijimensis</name>
    <dbReference type="NCBI Taxonomy" id="3141448"/>
    <lineage>
        <taxon>Bacteria</taxon>
        <taxon>Pseudomonadati</taxon>
        <taxon>Pseudomonadota</taxon>
        <taxon>Magnetococcia</taxon>
        <taxon>Magnetococcales</taxon>
        <taxon>Candidatus Magnetaquicoccaceae</taxon>
        <taxon>Candidatus Magnetaquiglobus</taxon>
    </lineage>
</organism>
<evidence type="ECO:0000313" key="9">
    <source>
        <dbReference type="EMBL" id="GAB0058112.1"/>
    </source>
</evidence>
<dbReference type="InterPro" id="IPR051684">
    <property type="entry name" value="Electron_Trans/Redox"/>
</dbReference>
<keyword evidence="4" id="KW-0249">Electron transport</keyword>
<feature type="domain" description="4Fe-4S ferredoxin-type" evidence="8">
    <location>
        <begin position="307"/>
        <end position="336"/>
    </location>
</feature>
<proteinExistence type="predicted"/>
<dbReference type="Pfam" id="PF12838">
    <property type="entry name" value="Fer4_7"/>
    <property type="match status" value="1"/>
</dbReference>
<keyword evidence="3" id="KW-0479">Metal-binding</keyword>
<evidence type="ECO:0000256" key="5">
    <source>
        <dbReference type="ARBA" id="ARBA00023004"/>
    </source>
</evidence>
<evidence type="ECO:0000256" key="4">
    <source>
        <dbReference type="ARBA" id="ARBA00022982"/>
    </source>
</evidence>
<dbReference type="PANTHER" id="PTHR30176:SF3">
    <property type="entry name" value="FERREDOXIN-TYPE PROTEIN NAPH"/>
    <property type="match status" value="1"/>
</dbReference>
<feature type="transmembrane region" description="Helical" evidence="7">
    <location>
        <begin position="204"/>
        <end position="221"/>
    </location>
</feature>
<dbReference type="EMBL" id="BAAFGK010000004">
    <property type="protein sequence ID" value="GAB0058112.1"/>
    <property type="molecule type" value="Genomic_DNA"/>
</dbReference>
<accession>A0ABQ0CB37</accession>
<comment type="caution">
    <text evidence="9">The sequence shown here is derived from an EMBL/GenBank/DDBJ whole genome shotgun (WGS) entry which is preliminary data.</text>
</comment>
<dbReference type="PROSITE" id="PS00198">
    <property type="entry name" value="4FE4S_FER_1"/>
    <property type="match status" value="1"/>
</dbReference>
<dbReference type="Gene3D" id="3.30.70.20">
    <property type="match status" value="1"/>
</dbReference>
<sequence length="408" mass="46928">MNHALAEQGPPAPRPAERMRALHRVQHLRCMPANQQRSQAGRYAWWVKALSWVAFGWAFLGWLNETWFFKFDSPLWLNRYTESALILAFGLWRIVAEKNPYTRRRLIILVANVTVLWWLIPWVWPFIEPHVGYLAGLPAFPSLHTPGTITFFLVLLAVFLFGRRVICGFNCPCVAIREVVGFPFRHADHVPRSPWAWRLRHLKWFWFALYLGAMWAVMQPANNSTSAYLGFFGLMVGLPYFITFLLSPWIGNRGYCRFLCPFGATFGLLNKVGQFRIDYRADPCIQCGKCEKVCDMSIPVWRMGAANQGVVNTTECMGCGRCITECPTGSLAFHDVRNRIFPGLHQDRKHLLRRTEWKRSAVRWRSVGYVLVLAWVLVEAIHHANQVGTLNELPARMGALCGLPHISW</sequence>
<feature type="transmembrane region" description="Helical" evidence="7">
    <location>
        <begin position="106"/>
        <end position="124"/>
    </location>
</feature>
<keyword evidence="1" id="KW-0813">Transport</keyword>
<evidence type="ECO:0000256" key="6">
    <source>
        <dbReference type="ARBA" id="ARBA00023014"/>
    </source>
</evidence>
<dbReference type="Pfam" id="PF12801">
    <property type="entry name" value="Fer4_5"/>
    <property type="match status" value="2"/>
</dbReference>
<evidence type="ECO:0000259" key="8">
    <source>
        <dbReference type="PROSITE" id="PS51379"/>
    </source>
</evidence>
<evidence type="ECO:0000256" key="3">
    <source>
        <dbReference type="ARBA" id="ARBA00022723"/>
    </source>
</evidence>
<keyword evidence="6" id="KW-0411">Iron-sulfur</keyword>
<protein>
    <recommendedName>
        <fullName evidence="8">4Fe-4S ferredoxin-type domain-containing protein</fullName>
    </recommendedName>
</protein>
<feature type="transmembrane region" description="Helical" evidence="7">
    <location>
        <begin position="43"/>
        <end position="63"/>
    </location>
</feature>
<reference evidence="9 10" key="1">
    <citation type="submission" date="2024-09" db="EMBL/GenBank/DDBJ databases">
        <title>Draft genome sequence of Candidatus Magnetaquicoccaceae bacterium FCR-1.</title>
        <authorList>
            <person name="Shimoshige H."/>
            <person name="Shimamura S."/>
            <person name="Taoka A."/>
            <person name="Kobayashi H."/>
            <person name="Maekawa T."/>
        </authorList>
    </citation>
    <scope>NUCLEOTIDE SEQUENCE [LARGE SCALE GENOMIC DNA]</scope>
    <source>
        <strain evidence="9 10">FCR-1</strain>
    </source>
</reference>
<feature type="transmembrane region" description="Helical" evidence="7">
    <location>
        <begin position="227"/>
        <end position="247"/>
    </location>
</feature>
<feature type="transmembrane region" description="Helical" evidence="7">
    <location>
        <begin position="75"/>
        <end position="94"/>
    </location>
</feature>
<evidence type="ECO:0000313" key="10">
    <source>
        <dbReference type="Proteomes" id="UP001628193"/>
    </source>
</evidence>
<evidence type="ECO:0000256" key="1">
    <source>
        <dbReference type="ARBA" id="ARBA00022448"/>
    </source>
</evidence>
<name>A0ABQ0CB37_9PROT</name>
<feature type="transmembrane region" description="Helical" evidence="7">
    <location>
        <begin position="367"/>
        <end position="384"/>
    </location>
</feature>
<dbReference type="RefSeq" id="WP_420905792.1">
    <property type="nucleotide sequence ID" value="NZ_BAAFGK010000004.1"/>
</dbReference>